<evidence type="ECO:0000256" key="3">
    <source>
        <dbReference type="ARBA" id="ARBA00022729"/>
    </source>
</evidence>
<dbReference type="GO" id="GO:0009279">
    <property type="term" value="C:cell outer membrane"/>
    <property type="evidence" value="ECO:0007669"/>
    <property type="project" value="UniProtKB-SubCell"/>
</dbReference>
<dbReference type="Pfam" id="PF07980">
    <property type="entry name" value="SusD_RagB"/>
    <property type="match status" value="1"/>
</dbReference>
<comment type="similarity">
    <text evidence="2">Belongs to the SusD family.</text>
</comment>
<accession>A0A7K1Y714</accession>
<dbReference type="InterPro" id="IPR012944">
    <property type="entry name" value="SusD_RagB_dom"/>
</dbReference>
<dbReference type="AlphaFoldDB" id="A0A7K1Y714"/>
<dbReference type="RefSeq" id="WP_160843531.1">
    <property type="nucleotide sequence ID" value="NZ_WVHT01000002.1"/>
</dbReference>
<keyword evidence="5" id="KW-0998">Cell outer membrane</keyword>
<name>A0A7K1Y714_9SPHI</name>
<evidence type="ECO:0000259" key="7">
    <source>
        <dbReference type="Pfam" id="PF07980"/>
    </source>
</evidence>
<keyword evidence="10" id="KW-1185">Reference proteome</keyword>
<comment type="caution">
    <text evidence="9">The sequence shown here is derived from an EMBL/GenBank/DDBJ whole genome shotgun (WGS) entry which is preliminary data.</text>
</comment>
<organism evidence="9 10">
    <name type="scientific">Hufsiella arboris</name>
    <dbReference type="NCBI Taxonomy" id="2695275"/>
    <lineage>
        <taxon>Bacteria</taxon>
        <taxon>Pseudomonadati</taxon>
        <taxon>Bacteroidota</taxon>
        <taxon>Sphingobacteriia</taxon>
        <taxon>Sphingobacteriales</taxon>
        <taxon>Sphingobacteriaceae</taxon>
        <taxon>Hufsiella</taxon>
    </lineage>
</organism>
<protein>
    <submittedName>
        <fullName evidence="9">RagB/SusD family nutrient uptake outer membrane protein</fullName>
    </submittedName>
</protein>
<evidence type="ECO:0000256" key="1">
    <source>
        <dbReference type="ARBA" id="ARBA00004442"/>
    </source>
</evidence>
<evidence type="ECO:0000256" key="5">
    <source>
        <dbReference type="ARBA" id="ARBA00023237"/>
    </source>
</evidence>
<evidence type="ECO:0000259" key="8">
    <source>
        <dbReference type="Pfam" id="PF14322"/>
    </source>
</evidence>
<dbReference type="Gene3D" id="1.25.40.390">
    <property type="match status" value="1"/>
</dbReference>
<evidence type="ECO:0000256" key="2">
    <source>
        <dbReference type="ARBA" id="ARBA00006275"/>
    </source>
</evidence>
<keyword evidence="3 6" id="KW-0732">Signal</keyword>
<comment type="subcellular location">
    <subcellularLocation>
        <location evidence="1">Cell outer membrane</location>
    </subcellularLocation>
</comment>
<dbReference type="Pfam" id="PF14322">
    <property type="entry name" value="SusD-like_3"/>
    <property type="match status" value="1"/>
</dbReference>
<sequence length="454" mass="50484">MKNLLLFTALIFFLALCGSCNKDVLDEKPDKSQLVPTTLDDFQELLNNNDLMNLSGGLSSLSTDDLYNESGLPSSTALERNAYPWLADIYQGSTLSPDWNTPYQQVLYANIVLDGLAGVNRPEDAERFDQVKGEALFFRCWAFFNLAQLFCVPYSPANEGRPGIPMPLSSNVNVRPPRGTLKAVYDRVLADLAEAKGLLPERSTVLTHPSKAGIAAFLSRIYLVMGDYAAARAAASEALGFNSQLTDFNTLNFTATYTFPVPLPNQREEIAFYNNSVGYSFFNASTTFVDSLLYRSYGANDLRRQAFFVTKALGKVQFKGNYSGGRALFTGLATDEIYLNRAEASARLGDGQAAMTDLNTLLKTRYKTGTFTGLQAADAGQALRLVMSERRKELINRGIRWTDLRRYNLEKDFAVTLRRMTAGAEYTLPPDDPRYVFPIPPAELQQNNLEQNPR</sequence>
<dbReference type="SUPFAM" id="SSF48452">
    <property type="entry name" value="TPR-like"/>
    <property type="match status" value="1"/>
</dbReference>
<dbReference type="Proteomes" id="UP000466586">
    <property type="component" value="Unassembled WGS sequence"/>
</dbReference>
<proteinExistence type="inferred from homology"/>
<evidence type="ECO:0000256" key="6">
    <source>
        <dbReference type="SAM" id="SignalP"/>
    </source>
</evidence>
<feature type="signal peptide" evidence="6">
    <location>
        <begin position="1"/>
        <end position="22"/>
    </location>
</feature>
<dbReference type="InterPro" id="IPR011990">
    <property type="entry name" value="TPR-like_helical_dom_sf"/>
</dbReference>
<evidence type="ECO:0000256" key="4">
    <source>
        <dbReference type="ARBA" id="ARBA00023136"/>
    </source>
</evidence>
<dbReference type="EMBL" id="WVHT01000002">
    <property type="protein sequence ID" value="MXV50354.1"/>
    <property type="molecule type" value="Genomic_DNA"/>
</dbReference>
<evidence type="ECO:0000313" key="10">
    <source>
        <dbReference type="Proteomes" id="UP000466586"/>
    </source>
</evidence>
<keyword evidence="4" id="KW-0472">Membrane</keyword>
<gene>
    <name evidence="9" type="ORF">GS399_05165</name>
</gene>
<feature type="domain" description="RagB/SusD" evidence="7">
    <location>
        <begin position="336"/>
        <end position="453"/>
    </location>
</feature>
<feature type="chain" id="PRO_5029521765" evidence="6">
    <location>
        <begin position="23"/>
        <end position="454"/>
    </location>
</feature>
<feature type="domain" description="SusD-like N-terminal" evidence="8">
    <location>
        <begin position="25"/>
        <end position="223"/>
    </location>
</feature>
<dbReference type="InterPro" id="IPR033985">
    <property type="entry name" value="SusD-like_N"/>
</dbReference>
<reference evidence="9 10" key="1">
    <citation type="submission" date="2019-11" db="EMBL/GenBank/DDBJ databases">
        <title>Pedobacter sp. HMF7647 Genome sequencing and assembly.</title>
        <authorList>
            <person name="Kang H."/>
            <person name="Kim H."/>
            <person name="Joh K."/>
        </authorList>
    </citation>
    <scope>NUCLEOTIDE SEQUENCE [LARGE SCALE GENOMIC DNA]</scope>
    <source>
        <strain evidence="9 10">HMF7647</strain>
    </source>
</reference>
<evidence type="ECO:0000313" key="9">
    <source>
        <dbReference type="EMBL" id="MXV50354.1"/>
    </source>
</evidence>